<dbReference type="GO" id="GO:0051607">
    <property type="term" value="P:defense response to virus"/>
    <property type="evidence" value="ECO:0007669"/>
    <property type="project" value="UniProtKB-UniRule"/>
</dbReference>
<dbReference type="GO" id="GO:0046872">
    <property type="term" value="F:metal ion binding"/>
    <property type="evidence" value="ECO:0007669"/>
    <property type="project" value="UniProtKB-UniRule"/>
</dbReference>
<feature type="binding site" evidence="9">
    <location>
        <position position="8"/>
    </location>
    <ligand>
        <name>Mg(2+)</name>
        <dbReference type="ChEBI" id="CHEBI:18420"/>
        <note>catalytic</note>
    </ligand>
</feature>
<dbReference type="GO" id="GO:0004521">
    <property type="term" value="F:RNA endonuclease activity"/>
    <property type="evidence" value="ECO:0007669"/>
    <property type="project" value="UniProtKB-UniRule"/>
</dbReference>
<evidence type="ECO:0000256" key="10">
    <source>
        <dbReference type="PIRNR" id="PIRNR032582"/>
    </source>
</evidence>
<reference evidence="11 12" key="1">
    <citation type="submission" date="2018-10" db="EMBL/GenBank/DDBJ databases">
        <title>Genomic Encyclopedia of Type Strains, Phase IV (KMG-IV): sequencing the most valuable type-strain genomes for metagenomic binning, comparative biology and taxonomic classification.</title>
        <authorList>
            <person name="Goeker M."/>
        </authorList>
    </citation>
    <scope>NUCLEOTIDE SEQUENCE [LARGE SCALE GENOMIC DNA]</scope>
    <source>
        <strain evidence="11 12">DSM 22653</strain>
    </source>
</reference>
<dbReference type="OrthoDB" id="9798176at2"/>
<proteinExistence type="inferred from homology"/>
<comment type="function">
    <text evidence="9">CRISPR (clustered regularly interspaced short palindromic repeat), is an adaptive immune system that provides protection against mobile genetic elements (viruses, transposable elements and conjugative plasmids). CRISPR clusters contain sequences complementary to antecedent mobile elements and target invading nucleic acids. CRISPR clusters are transcribed and processed into CRISPR RNA (crRNA). Functions as a ssRNA-specific endoribonuclease. Involved in the integration of spacer DNA into the CRISPR cassette.</text>
</comment>
<keyword evidence="7 9" id="KW-0460">Magnesium</keyword>
<accession>A0A660L873</accession>
<evidence type="ECO:0000256" key="3">
    <source>
        <dbReference type="ARBA" id="ARBA00022722"/>
    </source>
</evidence>
<keyword evidence="5 9" id="KW-0255">Endonuclease</keyword>
<evidence type="ECO:0000256" key="9">
    <source>
        <dbReference type="HAMAP-Rule" id="MF_01471"/>
    </source>
</evidence>
<organism evidence="11 12">
    <name type="scientific">Brockia lithotrophica</name>
    <dbReference type="NCBI Taxonomy" id="933949"/>
    <lineage>
        <taxon>Bacteria</taxon>
        <taxon>Bacillati</taxon>
        <taxon>Bacillota</taxon>
        <taxon>Bacilli</taxon>
        <taxon>Bacillales</taxon>
        <taxon>Bacillales Family X. Incertae Sedis</taxon>
        <taxon>Brockia</taxon>
    </lineage>
</organism>
<gene>
    <name evidence="9" type="primary">cas2</name>
    <name evidence="11" type="ORF">C7438_0687</name>
</gene>
<evidence type="ECO:0000313" key="11">
    <source>
        <dbReference type="EMBL" id="RKQ89032.1"/>
    </source>
</evidence>
<evidence type="ECO:0000256" key="2">
    <source>
        <dbReference type="ARBA" id="ARBA00009959"/>
    </source>
</evidence>
<dbReference type="NCBIfam" id="TIGR01573">
    <property type="entry name" value="cas2"/>
    <property type="match status" value="1"/>
</dbReference>
<dbReference type="InterPro" id="IPR021127">
    <property type="entry name" value="CRISPR_associated_Cas2"/>
</dbReference>
<evidence type="ECO:0000256" key="6">
    <source>
        <dbReference type="ARBA" id="ARBA00022801"/>
    </source>
</evidence>
<protein>
    <recommendedName>
        <fullName evidence="9">CRISPR-associated endoribonuclease Cas2</fullName>
        <ecNumber evidence="9">3.1.-.-</ecNumber>
    </recommendedName>
</protein>
<evidence type="ECO:0000256" key="8">
    <source>
        <dbReference type="ARBA" id="ARBA00023118"/>
    </source>
</evidence>
<keyword evidence="8 9" id="KW-0051">Antiviral defense</keyword>
<dbReference type="CDD" id="cd09725">
    <property type="entry name" value="Cas2_I_II_III"/>
    <property type="match status" value="1"/>
</dbReference>
<dbReference type="GO" id="GO:0043571">
    <property type="term" value="P:maintenance of CRISPR repeat elements"/>
    <property type="evidence" value="ECO:0007669"/>
    <property type="project" value="UniProtKB-UniRule"/>
</dbReference>
<keyword evidence="12" id="KW-1185">Reference proteome</keyword>
<dbReference type="EC" id="3.1.-.-" evidence="9"/>
<dbReference type="Proteomes" id="UP000267019">
    <property type="component" value="Unassembled WGS sequence"/>
</dbReference>
<keyword evidence="4 9" id="KW-0479">Metal-binding</keyword>
<evidence type="ECO:0000256" key="5">
    <source>
        <dbReference type="ARBA" id="ARBA00022759"/>
    </source>
</evidence>
<comment type="caution">
    <text evidence="11">The sequence shown here is derived from an EMBL/GenBank/DDBJ whole genome shotgun (WGS) entry which is preliminary data.</text>
</comment>
<name>A0A660L873_9BACL</name>
<comment type="subunit">
    <text evidence="9">Homodimer, forms a heterotetramer with a Cas1 homodimer.</text>
</comment>
<dbReference type="AlphaFoldDB" id="A0A660L873"/>
<dbReference type="PIRSF" id="PIRSF032582">
    <property type="entry name" value="Cas2"/>
    <property type="match status" value="1"/>
</dbReference>
<dbReference type="Pfam" id="PF09827">
    <property type="entry name" value="CRISPR_Cas2"/>
    <property type="match status" value="1"/>
</dbReference>
<sequence>MNILIAYDVNTETVEGQKRLRRVAKACTEYCQRVQKSLFECYINAEQFEKLEHLLINIIDNKKDSLRIYLLYGARERFVRVYGIDRYIDFEKPLIL</sequence>
<keyword evidence="3 9" id="KW-0540">Nuclease</keyword>
<dbReference type="Gene3D" id="3.30.70.240">
    <property type="match status" value="1"/>
</dbReference>
<evidence type="ECO:0000256" key="4">
    <source>
        <dbReference type="ARBA" id="ARBA00022723"/>
    </source>
</evidence>
<comment type="cofactor">
    <cofactor evidence="1 9">
        <name>Mg(2+)</name>
        <dbReference type="ChEBI" id="CHEBI:18420"/>
    </cofactor>
</comment>
<evidence type="ECO:0000256" key="7">
    <source>
        <dbReference type="ARBA" id="ARBA00022842"/>
    </source>
</evidence>
<dbReference type="EMBL" id="RBIJ01000001">
    <property type="protein sequence ID" value="RKQ89032.1"/>
    <property type="molecule type" value="Genomic_DNA"/>
</dbReference>
<dbReference type="HAMAP" id="MF_01471">
    <property type="entry name" value="Cas2"/>
    <property type="match status" value="1"/>
</dbReference>
<dbReference type="PANTHER" id="PTHR34405:SF3">
    <property type="entry name" value="CRISPR-ASSOCIATED ENDORIBONUCLEASE CAS2 3"/>
    <property type="match status" value="1"/>
</dbReference>
<evidence type="ECO:0000313" key="12">
    <source>
        <dbReference type="Proteomes" id="UP000267019"/>
    </source>
</evidence>
<dbReference type="InterPro" id="IPR019199">
    <property type="entry name" value="Virulence_VapD/CRISPR_Cas2"/>
</dbReference>
<dbReference type="SUPFAM" id="SSF143430">
    <property type="entry name" value="TTP0101/SSO1404-like"/>
    <property type="match status" value="1"/>
</dbReference>
<comment type="similarity">
    <text evidence="2 9 10">Belongs to the CRISPR-associated endoribonuclease Cas2 protein family.</text>
</comment>
<dbReference type="PANTHER" id="PTHR34405">
    <property type="entry name" value="CRISPR-ASSOCIATED ENDORIBONUCLEASE CAS2"/>
    <property type="match status" value="1"/>
</dbReference>
<dbReference type="GO" id="GO:0016787">
    <property type="term" value="F:hydrolase activity"/>
    <property type="evidence" value="ECO:0007669"/>
    <property type="project" value="UniProtKB-KW"/>
</dbReference>
<evidence type="ECO:0000256" key="1">
    <source>
        <dbReference type="ARBA" id="ARBA00001946"/>
    </source>
</evidence>
<keyword evidence="6 9" id="KW-0378">Hydrolase</keyword>